<dbReference type="RefSeq" id="WP_099412958.1">
    <property type="nucleotide sequence ID" value="NZ_PDYH01000013.1"/>
</dbReference>
<accession>A0A2G3ECD3</accession>
<keyword evidence="1" id="KW-0812">Transmembrane</keyword>
<gene>
    <name evidence="2" type="ORF">CSX00_04365</name>
</gene>
<dbReference type="Proteomes" id="UP000224317">
    <property type="component" value="Unassembled WGS sequence"/>
</dbReference>
<proteinExistence type="predicted"/>
<keyword evidence="1" id="KW-1133">Transmembrane helix</keyword>
<keyword evidence="1" id="KW-0472">Membrane</keyword>
<evidence type="ECO:0000313" key="2">
    <source>
        <dbReference type="EMBL" id="PHU40721.1"/>
    </source>
</evidence>
<evidence type="ECO:0000313" key="3">
    <source>
        <dbReference type="Proteomes" id="UP000224317"/>
    </source>
</evidence>
<dbReference type="PROSITE" id="PS51257">
    <property type="entry name" value="PROKAR_LIPOPROTEIN"/>
    <property type="match status" value="1"/>
</dbReference>
<feature type="transmembrane region" description="Helical" evidence="1">
    <location>
        <begin position="7"/>
        <end position="29"/>
    </location>
</feature>
<sequence length="451" mass="52151">MRKNTTIALIITVILALVIVGCFSFGYFAKQKEKSLNKVEQKKEKLYDEQEILWSSDGDTSYKTELYIPEMDGKIELSIDKKWPGYFSIRNESKDIDKSKIKQVADDAKELNPDEYDVGDIIQFPDDVQTDLDKPILFGVNSNNEKFFYMINENFFDEKLEFDIPPKTISGIRTCKIGDDNYTDIVITGINEKDQKQVWFVHGELFSTFFSREYDVEKQESKYIDINNIYSLFVDEETSREITRQLDNYSTIEEALANYRKYDNYRDAFVDMINFNEEDTSTDCKYDFIDFDGEGCLELLVDYGDSRFDIYTYKDGRLSITIKGSYGGAGGTKGGLYAPGHSCMYYADSDMGGVINYATYERLEGDEWVSYEEEYYNIDEEDGDIDDDGEIDEYELKLKELAGTRTYSSSNSNLSEKEIEKIFKECDSYEYKFAGAQLSAKQALKELEVQD</sequence>
<protein>
    <recommendedName>
        <fullName evidence="4">EF-hand domain-containing protein</fullName>
    </recommendedName>
</protein>
<dbReference type="AlphaFoldDB" id="A0A2G3ECD3"/>
<evidence type="ECO:0008006" key="4">
    <source>
        <dbReference type="Google" id="ProtNLM"/>
    </source>
</evidence>
<name>A0A2G3ECD3_9FIRM</name>
<evidence type="ECO:0000256" key="1">
    <source>
        <dbReference type="SAM" id="Phobius"/>
    </source>
</evidence>
<keyword evidence="3" id="KW-1185">Reference proteome</keyword>
<comment type="caution">
    <text evidence="2">The sequence shown here is derived from an EMBL/GenBank/DDBJ whole genome shotgun (WGS) entry which is preliminary data.</text>
</comment>
<dbReference type="EMBL" id="PDYH01000013">
    <property type="protein sequence ID" value="PHU40721.1"/>
    <property type="molecule type" value="Genomic_DNA"/>
</dbReference>
<organism evidence="2 3">
    <name type="scientific">Pseudobutyrivibrio ruminis</name>
    <dbReference type="NCBI Taxonomy" id="46206"/>
    <lineage>
        <taxon>Bacteria</taxon>
        <taxon>Bacillati</taxon>
        <taxon>Bacillota</taxon>
        <taxon>Clostridia</taxon>
        <taxon>Lachnospirales</taxon>
        <taxon>Lachnospiraceae</taxon>
        <taxon>Pseudobutyrivibrio</taxon>
    </lineage>
</organism>
<reference evidence="2" key="1">
    <citation type="submission" date="2017-10" db="EMBL/GenBank/DDBJ databases">
        <title>Resolving the taxonomy of Roseburia spp., Eubacterium rectale and Agathobacter spp. through phylogenomic analysis.</title>
        <authorList>
            <person name="Sheridan P.O."/>
            <person name="Walker A.W."/>
            <person name="Duncan S.H."/>
            <person name="Scott K.P."/>
            <person name="Toole P.W.O."/>
            <person name="Luis P."/>
            <person name="Flint H.J."/>
        </authorList>
    </citation>
    <scope>NUCLEOTIDE SEQUENCE [LARGE SCALE GENOMIC DNA]</scope>
    <source>
        <strain evidence="2">JK10</strain>
    </source>
</reference>